<reference evidence="1 2" key="1">
    <citation type="journal article" date="2016" name="Mol. Biol. Evol.">
        <title>Comparative Genomics of Early-Diverging Mushroom-Forming Fungi Provides Insights into the Origins of Lignocellulose Decay Capabilities.</title>
        <authorList>
            <person name="Nagy L.G."/>
            <person name="Riley R."/>
            <person name="Tritt A."/>
            <person name="Adam C."/>
            <person name="Daum C."/>
            <person name="Floudas D."/>
            <person name="Sun H."/>
            <person name="Yadav J.S."/>
            <person name="Pangilinan J."/>
            <person name="Larsson K.H."/>
            <person name="Matsuura K."/>
            <person name="Barry K."/>
            <person name="Labutti K."/>
            <person name="Kuo R."/>
            <person name="Ohm R.A."/>
            <person name="Bhattacharya S.S."/>
            <person name="Shirouzu T."/>
            <person name="Yoshinaga Y."/>
            <person name="Martin F.M."/>
            <person name="Grigoriev I.V."/>
            <person name="Hibbett D.S."/>
        </authorList>
    </citation>
    <scope>NUCLEOTIDE SEQUENCE [LARGE SCALE GENOMIC DNA]</scope>
    <source>
        <strain evidence="1 2">HHB10207 ss-3</strain>
    </source>
</reference>
<dbReference type="EMBL" id="KV428088">
    <property type="protein sequence ID" value="KZT37201.1"/>
    <property type="molecule type" value="Genomic_DNA"/>
</dbReference>
<name>A0A166C8T6_9AGAM</name>
<evidence type="ECO:0000313" key="2">
    <source>
        <dbReference type="Proteomes" id="UP000076798"/>
    </source>
</evidence>
<keyword evidence="2" id="KW-1185">Reference proteome</keyword>
<accession>A0A166C8T6</accession>
<dbReference type="Proteomes" id="UP000076798">
    <property type="component" value="Unassembled WGS sequence"/>
</dbReference>
<dbReference type="AlphaFoldDB" id="A0A166C8T6"/>
<protein>
    <submittedName>
        <fullName evidence="1">Uncharacterized protein</fullName>
    </submittedName>
</protein>
<gene>
    <name evidence="1" type="ORF">SISSUDRAFT_878656</name>
</gene>
<sequence>MVSRESVQALSEPSRHVLRFGTTGVIGRKAMKRIRAALIDCRQGEPRHWRSCRMDSVLSVFSHVVCIWAAR</sequence>
<proteinExistence type="predicted"/>
<organism evidence="1 2">
    <name type="scientific">Sistotremastrum suecicum HHB10207 ss-3</name>
    <dbReference type="NCBI Taxonomy" id="1314776"/>
    <lineage>
        <taxon>Eukaryota</taxon>
        <taxon>Fungi</taxon>
        <taxon>Dikarya</taxon>
        <taxon>Basidiomycota</taxon>
        <taxon>Agaricomycotina</taxon>
        <taxon>Agaricomycetes</taxon>
        <taxon>Sistotremastrales</taxon>
        <taxon>Sistotremastraceae</taxon>
        <taxon>Sistotremastrum</taxon>
    </lineage>
</organism>
<evidence type="ECO:0000313" key="1">
    <source>
        <dbReference type="EMBL" id="KZT37201.1"/>
    </source>
</evidence>